<dbReference type="AlphaFoldDB" id="A0A0C9M2L3"/>
<proteinExistence type="predicted"/>
<gene>
    <name evidence="2" type="ORF">MAM1_0032c02471</name>
</gene>
<evidence type="ECO:0000313" key="3">
    <source>
        <dbReference type="Proteomes" id="UP000053815"/>
    </source>
</evidence>
<organism evidence="2">
    <name type="scientific">Mucor ambiguus</name>
    <dbReference type="NCBI Taxonomy" id="91626"/>
    <lineage>
        <taxon>Eukaryota</taxon>
        <taxon>Fungi</taxon>
        <taxon>Fungi incertae sedis</taxon>
        <taxon>Mucoromycota</taxon>
        <taxon>Mucoromycotina</taxon>
        <taxon>Mucoromycetes</taxon>
        <taxon>Mucorales</taxon>
        <taxon>Mucorineae</taxon>
        <taxon>Mucoraceae</taxon>
        <taxon>Mucor</taxon>
    </lineage>
</organism>
<feature type="compositionally biased region" description="Low complexity" evidence="1">
    <location>
        <begin position="63"/>
        <end position="89"/>
    </location>
</feature>
<dbReference type="OrthoDB" id="2252727at2759"/>
<reference evidence="2" key="1">
    <citation type="submission" date="2014-09" db="EMBL/GenBank/DDBJ databases">
        <title>Draft genome sequence of an oleaginous Mucoromycotina fungus Mucor ambiguus NBRC6742.</title>
        <authorList>
            <person name="Takeda I."/>
            <person name="Yamane N."/>
            <person name="Morita T."/>
            <person name="Tamano K."/>
            <person name="Machida M."/>
            <person name="Baker S."/>
            <person name="Koike H."/>
        </authorList>
    </citation>
    <scope>NUCLEOTIDE SEQUENCE</scope>
    <source>
        <strain evidence="2">NBRC 6742</strain>
    </source>
</reference>
<keyword evidence="3" id="KW-1185">Reference proteome</keyword>
<dbReference type="EMBL" id="DF836321">
    <property type="protein sequence ID" value="GAN03021.1"/>
    <property type="molecule type" value="Genomic_DNA"/>
</dbReference>
<dbReference type="Proteomes" id="UP000053815">
    <property type="component" value="Unassembled WGS sequence"/>
</dbReference>
<evidence type="ECO:0000313" key="2">
    <source>
        <dbReference type="EMBL" id="GAN03021.1"/>
    </source>
</evidence>
<sequence length="152" mass="16709">MDIQTPLKTTVITDMDRSETLKQETIHTQVLENAKVEQHSRSRSFSALQSMFTRRKRPTLQRSTSQLSAQSTTALSSCTSSSSSSITSSTSIKESTFSKILRLFPLKGNKKSTLSLANTSALPSQKSLEFEALLEEYPSRTIKASLTPCTAA</sequence>
<name>A0A0C9M2L3_9FUNG</name>
<feature type="region of interest" description="Disordered" evidence="1">
    <location>
        <begin position="47"/>
        <end position="89"/>
    </location>
</feature>
<protein>
    <submittedName>
        <fullName evidence="2">Uncharacterized protein</fullName>
    </submittedName>
</protein>
<accession>A0A0C9M2L3</accession>
<evidence type="ECO:0000256" key="1">
    <source>
        <dbReference type="SAM" id="MobiDB-lite"/>
    </source>
</evidence>